<dbReference type="EnsemblMetazoa" id="XM_028660490.1">
    <property type="protein sequence ID" value="XP_028516291.1"/>
    <property type="gene ID" value="LOC110243926"/>
</dbReference>
<dbReference type="GeneID" id="110243926"/>
<keyword evidence="3" id="KW-1185">Reference proteome</keyword>
<name>A0A913YQ46_EXADI</name>
<evidence type="ECO:0000313" key="2">
    <source>
        <dbReference type="EnsemblMetazoa" id="XP_028516291.1"/>
    </source>
</evidence>
<dbReference type="OrthoDB" id="5965964at2759"/>
<sequence>MKDQVYHEYKGEDNCPWSLVQMKAAFKTYMRSKRASEKRSRNDQNSAHVILCRRQNRKREKLGRRLKSLDSKTWNAAKKAEVADVMRVDYMSSEESDLEDGSPVYLVKPLVWESSDLKKRKRSLDKHHRESLPSLVRRRVIRRKEGPPSLRNKPASCPEWACQQ</sequence>
<dbReference type="AlphaFoldDB" id="A0A913YQ46"/>
<evidence type="ECO:0000256" key="1">
    <source>
        <dbReference type="SAM" id="MobiDB-lite"/>
    </source>
</evidence>
<organism evidence="2 3">
    <name type="scientific">Exaiptasia diaphana</name>
    <name type="common">Tropical sea anemone</name>
    <name type="synonym">Aiptasia pulchella</name>
    <dbReference type="NCBI Taxonomy" id="2652724"/>
    <lineage>
        <taxon>Eukaryota</taxon>
        <taxon>Metazoa</taxon>
        <taxon>Cnidaria</taxon>
        <taxon>Anthozoa</taxon>
        <taxon>Hexacorallia</taxon>
        <taxon>Actiniaria</taxon>
        <taxon>Aiptasiidae</taxon>
        <taxon>Exaiptasia</taxon>
    </lineage>
</organism>
<reference evidence="2" key="1">
    <citation type="submission" date="2022-11" db="UniProtKB">
        <authorList>
            <consortium name="EnsemblMetazoa"/>
        </authorList>
    </citation>
    <scope>IDENTIFICATION</scope>
</reference>
<protein>
    <submittedName>
        <fullName evidence="2">Uncharacterized protein</fullName>
    </submittedName>
</protein>
<proteinExistence type="predicted"/>
<dbReference type="KEGG" id="epa:110243926"/>
<feature type="region of interest" description="Disordered" evidence="1">
    <location>
        <begin position="117"/>
        <end position="164"/>
    </location>
</feature>
<dbReference type="RefSeq" id="XP_028516291.1">
    <property type="nucleotide sequence ID" value="XM_028660490.1"/>
</dbReference>
<accession>A0A913YQ46</accession>
<dbReference type="OMA" id="RNDQNSA"/>
<evidence type="ECO:0000313" key="3">
    <source>
        <dbReference type="Proteomes" id="UP000887567"/>
    </source>
</evidence>
<dbReference type="Proteomes" id="UP000887567">
    <property type="component" value="Unplaced"/>
</dbReference>